<protein>
    <submittedName>
        <fullName evidence="1">Uncharacterized protein</fullName>
    </submittedName>
</protein>
<comment type="caution">
    <text evidence="1">The sequence shown here is derived from an EMBL/GenBank/DDBJ whole genome shotgun (WGS) entry which is preliminary data.</text>
</comment>
<keyword evidence="2" id="KW-1185">Reference proteome</keyword>
<accession>A0A7J6VZT5</accession>
<sequence length="107" mass="11772">MLKGSAHTASTSSSLLHSYLAMLHSEIGTSQYKAFGFPQELLLPLLVICGSDPSNVQVVLIVHHLGIKIPLQFLQVKYLIISLGLILQRCVYHLTLASKSHYIATFP</sequence>
<name>A0A7J6VZT5_THATH</name>
<gene>
    <name evidence="1" type="ORF">FRX31_020704</name>
</gene>
<dbReference type="AlphaFoldDB" id="A0A7J6VZT5"/>
<proteinExistence type="predicted"/>
<dbReference type="Proteomes" id="UP000554482">
    <property type="component" value="Unassembled WGS sequence"/>
</dbReference>
<reference evidence="1 2" key="1">
    <citation type="submission" date="2020-06" db="EMBL/GenBank/DDBJ databases">
        <title>Transcriptomic and genomic resources for Thalictrum thalictroides and T. hernandezii: Facilitating candidate gene discovery in an emerging model plant lineage.</title>
        <authorList>
            <person name="Arias T."/>
            <person name="Riano-Pachon D.M."/>
            <person name="Di Stilio V.S."/>
        </authorList>
    </citation>
    <scope>NUCLEOTIDE SEQUENCE [LARGE SCALE GENOMIC DNA]</scope>
    <source>
        <strain evidence="2">cv. WT478/WT964</strain>
        <tissue evidence="1">Leaves</tissue>
    </source>
</reference>
<dbReference type="EMBL" id="JABWDY010025117">
    <property type="protein sequence ID" value="KAF5189710.1"/>
    <property type="molecule type" value="Genomic_DNA"/>
</dbReference>
<evidence type="ECO:0000313" key="1">
    <source>
        <dbReference type="EMBL" id="KAF5189710.1"/>
    </source>
</evidence>
<evidence type="ECO:0000313" key="2">
    <source>
        <dbReference type="Proteomes" id="UP000554482"/>
    </source>
</evidence>
<organism evidence="1 2">
    <name type="scientific">Thalictrum thalictroides</name>
    <name type="common">Rue-anemone</name>
    <name type="synonym">Anemone thalictroides</name>
    <dbReference type="NCBI Taxonomy" id="46969"/>
    <lineage>
        <taxon>Eukaryota</taxon>
        <taxon>Viridiplantae</taxon>
        <taxon>Streptophyta</taxon>
        <taxon>Embryophyta</taxon>
        <taxon>Tracheophyta</taxon>
        <taxon>Spermatophyta</taxon>
        <taxon>Magnoliopsida</taxon>
        <taxon>Ranunculales</taxon>
        <taxon>Ranunculaceae</taxon>
        <taxon>Thalictroideae</taxon>
        <taxon>Thalictrum</taxon>
    </lineage>
</organism>